<dbReference type="HOGENOM" id="CLU_058959_1_1_4"/>
<comment type="caution">
    <text evidence="3">The sequence shown here is derived from an EMBL/GenBank/DDBJ whole genome shotgun (WGS) entry which is preliminary data.</text>
</comment>
<feature type="transmembrane region" description="Helical" evidence="1">
    <location>
        <begin position="40"/>
        <end position="61"/>
    </location>
</feature>
<name>S3CHS1_9BURK</name>
<feature type="transmembrane region" description="Helical" evidence="1">
    <location>
        <begin position="219"/>
        <end position="239"/>
    </location>
</feature>
<evidence type="ECO:0000259" key="2">
    <source>
        <dbReference type="Pfam" id="PF00892"/>
    </source>
</evidence>
<feature type="transmembrane region" description="Helical" evidence="1">
    <location>
        <begin position="127"/>
        <end position="148"/>
    </location>
</feature>
<dbReference type="Proteomes" id="UP000014400">
    <property type="component" value="Unassembled WGS sequence"/>
</dbReference>
<feature type="transmembrane region" description="Helical" evidence="1">
    <location>
        <begin position="101"/>
        <end position="120"/>
    </location>
</feature>
<dbReference type="Pfam" id="PF00892">
    <property type="entry name" value="EamA"/>
    <property type="match status" value="1"/>
</dbReference>
<dbReference type="STRING" id="1203554.HMPREF1476_00819"/>
<dbReference type="SUPFAM" id="SSF103481">
    <property type="entry name" value="Multidrug resistance efflux transporter EmrE"/>
    <property type="match status" value="2"/>
</dbReference>
<dbReference type="NCBIfam" id="NF008676">
    <property type="entry name" value="PRK11689.1"/>
    <property type="match status" value="1"/>
</dbReference>
<dbReference type="eggNOG" id="COG0697">
    <property type="taxonomic scope" value="Bacteria"/>
</dbReference>
<evidence type="ECO:0000313" key="3">
    <source>
        <dbReference type="EMBL" id="EPE00090.1"/>
    </source>
</evidence>
<keyword evidence="1" id="KW-1133">Transmembrane helix</keyword>
<feature type="transmembrane region" description="Helical" evidence="1">
    <location>
        <begin position="251"/>
        <end position="272"/>
    </location>
</feature>
<keyword evidence="4" id="KW-1185">Reference proteome</keyword>
<dbReference type="AlphaFoldDB" id="S3CHS1"/>
<evidence type="ECO:0000313" key="4">
    <source>
        <dbReference type="Proteomes" id="UP000014400"/>
    </source>
</evidence>
<feature type="domain" description="EamA" evidence="2">
    <location>
        <begin position="162"/>
        <end position="291"/>
    </location>
</feature>
<dbReference type="InterPro" id="IPR037185">
    <property type="entry name" value="EmrE-like"/>
</dbReference>
<evidence type="ECO:0000256" key="1">
    <source>
        <dbReference type="SAM" id="Phobius"/>
    </source>
</evidence>
<feature type="transmembrane region" description="Helical" evidence="1">
    <location>
        <begin position="160"/>
        <end position="177"/>
    </location>
</feature>
<feature type="transmembrane region" description="Helical" evidence="1">
    <location>
        <begin position="189"/>
        <end position="213"/>
    </location>
</feature>
<protein>
    <recommendedName>
        <fullName evidence="2">EamA domain-containing protein</fullName>
    </recommendedName>
</protein>
<dbReference type="GO" id="GO:0016020">
    <property type="term" value="C:membrane"/>
    <property type="evidence" value="ECO:0007669"/>
    <property type="project" value="InterPro"/>
</dbReference>
<dbReference type="PATRIC" id="fig|1203554.3.peg.825"/>
<reference evidence="3 4" key="1">
    <citation type="submission" date="2013-04" db="EMBL/GenBank/DDBJ databases">
        <title>The Genome Sequence of Sutterella wadsworthensis HGA0223.</title>
        <authorList>
            <consortium name="The Broad Institute Genomics Platform"/>
            <person name="Earl A."/>
            <person name="Ward D."/>
            <person name="Feldgarden M."/>
            <person name="Gevers D."/>
            <person name="Schmidt T.M."/>
            <person name="Dover J."/>
            <person name="Dai D."/>
            <person name="Walker B."/>
            <person name="Young S."/>
            <person name="Zeng Q."/>
            <person name="Gargeya S."/>
            <person name="Fitzgerald M."/>
            <person name="Haas B."/>
            <person name="Abouelleil A."/>
            <person name="Allen A.W."/>
            <person name="Alvarado L."/>
            <person name="Arachchi H.M."/>
            <person name="Berlin A.M."/>
            <person name="Chapman S.B."/>
            <person name="Gainer-Dewar J."/>
            <person name="Goldberg J."/>
            <person name="Griggs A."/>
            <person name="Gujja S."/>
            <person name="Hansen M."/>
            <person name="Howarth C."/>
            <person name="Imamovic A."/>
            <person name="Ireland A."/>
            <person name="Larimer J."/>
            <person name="McCowan C."/>
            <person name="Murphy C."/>
            <person name="Pearson M."/>
            <person name="Poon T.W."/>
            <person name="Priest M."/>
            <person name="Roberts A."/>
            <person name="Saif S."/>
            <person name="Shea T."/>
            <person name="Sisk P."/>
            <person name="Sykes S."/>
            <person name="Wortman J."/>
            <person name="Nusbaum C."/>
            <person name="Birren B."/>
        </authorList>
    </citation>
    <scope>NUCLEOTIDE SEQUENCE [LARGE SCALE GENOMIC DNA]</scope>
    <source>
        <strain evidence="3 4">HGA0223</strain>
    </source>
</reference>
<gene>
    <name evidence="3" type="ORF">HMPREF1476_00819</name>
</gene>
<dbReference type="EMBL" id="ATCF01000012">
    <property type="protein sequence ID" value="EPE00090.1"/>
    <property type="molecule type" value="Genomic_DNA"/>
</dbReference>
<feature type="transmembrane region" description="Helical" evidence="1">
    <location>
        <begin position="278"/>
        <end position="296"/>
    </location>
</feature>
<feature type="transmembrane region" description="Helical" evidence="1">
    <location>
        <begin position="68"/>
        <end position="89"/>
    </location>
</feature>
<sequence>MSSAMTTQRATLIGLLAPLCWGMGVSLVRGIAEGFGLAQGQTLLYTTAAVCLFFVIGIPDLRTVDRRYLIFGLPTANASSLCFTLSIFFSAGGTQTMEAAMVNYLWPALTLLFAVVFNGVRSRWWIAPGMVLAFCGIVEILAGGQGFSLEGFISRLLEHPLSYILAVGAAVTWAAFSSMTRAWGGSTNLACLIFCINASIYGVLWLCGFGTQMVGEPSAHGWISVILGGIAMGGAYAAWTQGMTKGNITVLAAASYFTPVLSCVFAVFWIGAKLDSSFWTGVAAVVVGSLLCWDATARGMKPLLALEAQGRTSAANRIWLHLTGRGSKR</sequence>
<accession>S3CHS1</accession>
<proteinExistence type="predicted"/>
<dbReference type="InterPro" id="IPR000620">
    <property type="entry name" value="EamA_dom"/>
</dbReference>
<keyword evidence="1" id="KW-0812">Transmembrane</keyword>
<keyword evidence="1" id="KW-0472">Membrane</keyword>
<organism evidence="3 4">
    <name type="scientific">Sutterella wadsworthensis HGA0223</name>
    <dbReference type="NCBI Taxonomy" id="1203554"/>
    <lineage>
        <taxon>Bacteria</taxon>
        <taxon>Pseudomonadati</taxon>
        <taxon>Pseudomonadota</taxon>
        <taxon>Betaproteobacteria</taxon>
        <taxon>Burkholderiales</taxon>
        <taxon>Sutterellaceae</taxon>
        <taxon>Sutterella</taxon>
    </lineage>
</organism>